<evidence type="ECO:0000313" key="2">
    <source>
        <dbReference type="Proteomes" id="UP001195903"/>
    </source>
</evidence>
<gene>
    <name evidence="1" type="ORF">KJI95_15875</name>
</gene>
<dbReference type="EMBL" id="JAHEPS010000007">
    <property type="protein sequence ID" value="MBT1445974.1"/>
    <property type="molecule type" value="Genomic_DNA"/>
</dbReference>
<dbReference type="Proteomes" id="UP001195903">
    <property type="component" value="Unassembled WGS sequence"/>
</dbReference>
<accession>A0ABS5V696</accession>
<protein>
    <submittedName>
        <fullName evidence="1">Chemotaxis protein</fullName>
    </submittedName>
</protein>
<dbReference type="RefSeq" id="WP_214508170.1">
    <property type="nucleotide sequence ID" value="NZ_JAHEPS010000007.1"/>
</dbReference>
<sequence length="89" mass="8995">MQIPPASVSGVNGFNSAQSGLTQATIDVARAPAANQVQQGSDTAALKSEAPDTADALVKATESVRQAEASTEVIKAADETVGTIIDIKV</sequence>
<organism evidence="1 2">
    <name type="scientific">Shewanella jiangmenensis</name>
    <dbReference type="NCBI Taxonomy" id="2837387"/>
    <lineage>
        <taxon>Bacteria</taxon>
        <taxon>Pseudomonadati</taxon>
        <taxon>Pseudomonadota</taxon>
        <taxon>Gammaproteobacteria</taxon>
        <taxon>Alteromonadales</taxon>
        <taxon>Shewanellaceae</taxon>
        <taxon>Shewanella</taxon>
    </lineage>
</organism>
<name>A0ABS5V696_9GAMM</name>
<proteinExistence type="predicted"/>
<evidence type="ECO:0000313" key="1">
    <source>
        <dbReference type="EMBL" id="MBT1445974.1"/>
    </source>
</evidence>
<reference evidence="1 2" key="1">
    <citation type="submission" date="2021-05" db="EMBL/GenBank/DDBJ databases">
        <title>Shewanella sp. JM162201.</title>
        <authorList>
            <person name="Xu S."/>
            <person name="Li A."/>
        </authorList>
    </citation>
    <scope>NUCLEOTIDE SEQUENCE [LARGE SCALE GENOMIC DNA]</scope>
    <source>
        <strain evidence="1 2">JM162201</strain>
    </source>
</reference>
<keyword evidence="2" id="KW-1185">Reference proteome</keyword>
<comment type="caution">
    <text evidence="1">The sequence shown here is derived from an EMBL/GenBank/DDBJ whole genome shotgun (WGS) entry which is preliminary data.</text>
</comment>